<protein>
    <submittedName>
        <fullName evidence="10">Branched-chain amino acid ABC transporter permease</fullName>
    </submittedName>
</protein>
<comment type="subcellular location">
    <subcellularLocation>
        <location evidence="1">Cell membrane</location>
        <topology evidence="1">Multi-pass membrane protein</topology>
    </subcellularLocation>
</comment>
<accession>A0AAU1U0X5</accession>
<dbReference type="InterPro" id="IPR001851">
    <property type="entry name" value="ABC_transp_permease"/>
</dbReference>
<feature type="transmembrane region" description="Helical" evidence="9">
    <location>
        <begin position="152"/>
        <end position="176"/>
    </location>
</feature>
<dbReference type="GO" id="GO:0005886">
    <property type="term" value="C:plasma membrane"/>
    <property type="evidence" value="ECO:0007669"/>
    <property type="project" value="UniProtKB-SubCell"/>
</dbReference>
<evidence type="ECO:0000256" key="4">
    <source>
        <dbReference type="ARBA" id="ARBA00022692"/>
    </source>
</evidence>
<name>A0AAU1U0X5_9ACTN</name>
<feature type="transmembrane region" description="Helical" evidence="9">
    <location>
        <begin position="53"/>
        <end position="73"/>
    </location>
</feature>
<evidence type="ECO:0000256" key="6">
    <source>
        <dbReference type="ARBA" id="ARBA00022989"/>
    </source>
</evidence>
<dbReference type="Pfam" id="PF02653">
    <property type="entry name" value="BPD_transp_2"/>
    <property type="match status" value="1"/>
</dbReference>
<feature type="transmembrane region" description="Helical" evidence="9">
    <location>
        <begin position="208"/>
        <end position="226"/>
    </location>
</feature>
<dbReference type="GO" id="GO:0006865">
    <property type="term" value="P:amino acid transport"/>
    <property type="evidence" value="ECO:0007669"/>
    <property type="project" value="UniProtKB-KW"/>
</dbReference>
<proteinExistence type="inferred from homology"/>
<comment type="similarity">
    <text evidence="8">Belongs to the binding-protein-dependent transport system permease family. LivHM subfamily.</text>
</comment>
<dbReference type="GO" id="GO:0022857">
    <property type="term" value="F:transmembrane transporter activity"/>
    <property type="evidence" value="ECO:0007669"/>
    <property type="project" value="InterPro"/>
</dbReference>
<feature type="transmembrane region" description="Helical" evidence="9">
    <location>
        <begin position="246"/>
        <end position="271"/>
    </location>
</feature>
<evidence type="ECO:0000256" key="8">
    <source>
        <dbReference type="ARBA" id="ARBA00037998"/>
    </source>
</evidence>
<feature type="transmembrane region" description="Helical" evidence="9">
    <location>
        <begin position="79"/>
        <end position="98"/>
    </location>
</feature>
<dbReference type="PANTHER" id="PTHR11795">
    <property type="entry name" value="BRANCHED-CHAIN AMINO ACID TRANSPORT SYSTEM PERMEASE PROTEIN LIVH"/>
    <property type="match status" value="1"/>
</dbReference>
<feature type="transmembrane region" description="Helical" evidence="9">
    <location>
        <begin position="110"/>
        <end position="132"/>
    </location>
</feature>
<evidence type="ECO:0000256" key="2">
    <source>
        <dbReference type="ARBA" id="ARBA00022448"/>
    </source>
</evidence>
<reference evidence="10" key="1">
    <citation type="submission" date="2022-10" db="EMBL/GenBank/DDBJ databases">
        <title>The complete genomes of actinobacterial strains from the NBC collection.</title>
        <authorList>
            <person name="Joergensen T.S."/>
            <person name="Alvarez Arevalo M."/>
            <person name="Sterndorff E.B."/>
            <person name="Faurdal D."/>
            <person name="Vuksanovic O."/>
            <person name="Mourched A.-S."/>
            <person name="Charusanti P."/>
            <person name="Shaw S."/>
            <person name="Blin K."/>
            <person name="Weber T."/>
        </authorList>
    </citation>
    <scope>NUCLEOTIDE SEQUENCE</scope>
    <source>
        <strain evidence="10">NBC_00119</strain>
    </source>
</reference>
<feature type="transmembrane region" description="Helical" evidence="9">
    <location>
        <begin position="283"/>
        <end position="305"/>
    </location>
</feature>
<organism evidence="10">
    <name type="scientific">Streptomyces sp. NBC_00119</name>
    <dbReference type="NCBI Taxonomy" id="2975659"/>
    <lineage>
        <taxon>Bacteria</taxon>
        <taxon>Bacillati</taxon>
        <taxon>Actinomycetota</taxon>
        <taxon>Actinomycetes</taxon>
        <taxon>Kitasatosporales</taxon>
        <taxon>Streptomycetaceae</taxon>
        <taxon>Streptomyces</taxon>
    </lineage>
</organism>
<evidence type="ECO:0000313" key="10">
    <source>
        <dbReference type="EMBL" id="WTS11254.1"/>
    </source>
</evidence>
<evidence type="ECO:0000256" key="7">
    <source>
        <dbReference type="ARBA" id="ARBA00023136"/>
    </source>
</evidence>
<dbReference type="EMBL" id="CP108195">
    <property type="protein sequence ID" value="WTS11254.1"/>
    <property type="molecule type" value="Genomic_DNA"/>
</dbReference>
<sequence>MLGGAEAPDAGVWHEETVDVDQFLLVLVSGLASGAVYGLMGLGLVIIYRATDVVNFALASLATIGLYAALTLYDRGLPLILAAGAAIVVTAAVGLAARETVIRPLAHGELLSALVMTMAVSLIAESVISTIWGDQPQLFPSLVDGSVSFGDAAIPTQSLLTIGVAAVAMALVAYLFGRTTIGSAMRAVAESADTAQILGLGSQRIARVAWALGLGLGALAAILYAPRAGLLPTVLSAPLFRAFAGIFLGGLTSMYGAVIGGLTVGVLDNLAASYVSAGYRDTFVFSFTIVVLLIRPQGLFGVRAFQRV</sequence>
<keyword evidence="7 9" id="KW-0472">Membrane</keyword>
<keyword evidence="3" id="KW-1003">Cell membrane</keyword>
<dbReference type="InterPro" id="IPR052157">
    <property type="entry name" value="BCAA_transport_permease"/>
</dbReference>
<dbReference type="CDD" id="cd06582">
    <property type="entry name" value="TM_PBP1_LivH_like"/>
    <property type="match status" value="1"/>
</dbReference>
<evidence type="ECO:0000256" key="1">
    <source>
        <dbReference type="ARBA" id="ARBA00004651"/>
    </source>
</evidence>
<dbReference type="PANTHER" id="PTHR11795:SF451">
    <property type="entry name" value="ABC TRANSPORTER PERMEASE PROTEIN"/>
    <property type="match status" value="1"/>
</dbReference>
<feature type="transmembrane region" description="Helical" evidence="9">
    <location>
        <begin position="23"/>
        <end position="46"/>
    </location>
</feature>
<evidence type="ECO:0000256" key="5">
    <source>
        <dbReference type="ARBA" id="ARBA00022970"/>
    </source>
</evidence>
<keyword evidence="2" id="KW-0813">Transport</keyword>
<gene>
    <name evidence="10" type="ORF">OHU69_09320</name>
</gene>
<evidence type="ECO:0000256" key="9">
    <source>
        <dbReference type="SAM" id="Phobius"/>
    </source>
</evidence>
<dbReference type="AlphaFoldDB" id="A0AAU1U0X5"/>
<keyword evidence="4 9" id="KW-0812">Transmembrane</keyword>
<keyword evidence="5" id="KW-0029">Amino-acid transport</keyword>
<keyword evidence="6 9" id="KW-1133">Transmembrane helix</keyword>
<evidence type="ECO:0000256" key="3">
    <source>
        <dbReference type="ARBA" id="ARBA00022475"/>
    </source>
</evidence>